<dbReference type="OrthoDB" id="43980at2"/>
<dbReference type="Pfam" id="PF01909">
    <property type="entry name" value="NTP_transf_2"/>
    <property type="match status" value="1"/>
</dbReference>
<evidence type="ECO:0000259" key="1">
    <source>
        <dbReference type="Pfam" id="PF01909"/>
    </source>
</evidence>
<dbReference type="GO" id="GO:0016779">
    <property type="term" value="F:nucleotidyltransferase activity"/>
    <property type="evidence" value="ECO:0007669"/>
    <property type="project" value="InterPro"/>
</dbReference>
<organism evidence="2 3">
    <name type="scientific">Streptomyces rubellomurinus (strain ATCC 31215)</name>
    <dbReference type="NCBI Taxonomy" id="359131"/>
    <lineage>
        <taxon>Bacteria</taxon>
        <taxon>Bacillati</taxon>
        <taxon>Actinomycetota</taxon>
        <taxon>Actinomycetes</taxon>
        <taxon>Kitasatosporales</taxon>
        <taxon>Streptomycetaceae</taxon>
        <taxon>Streptomyces</taxon>
    </lineage>
</organism>
<evidence type="ECO:0000313" key="3">
    <source>
        <dbReference type="Proteomes" id="UP000033699"/>
    </source>
</evidence>
<keyword evidence="2" id="KW-0808">Transferase</keyword>
<dbReference type="PATRIC" id="fig|359131.3.peg.3071"/>
<dbReference type="CDD" id="cd05403">
    <property type="entry name" value="NT_KNTase_like"/>
    <property type="match status" value="1"/>
</dbReference>
<evidence type="ECO:0000313" key="2">
    <source>
        <dbReference type="EMBL" id="KJS61614.1"/>
    </source>
</evidence>
<comment type="caution">
    <text evidence="2">The sequence shown here is derived from an EMBL/GenBank/DDBJ whole genome shotgun (WGS) entry which is preliminary data.</text>
</comment>
<dbReference type="Proteomes" id="UP000033699">
    <property type="component" value="Unassembled WGS sequence"/>
</dbReference>
<dbReference type="AlphaFoldDB" id="A0A0F2TEN0"/>
<sequence length="239" mass="25202">MIAQAGRVAAERFPDALAVLLAGSAATGRATATSDLDLAVLVPDGGATYRETVRYEGRLVELFVHTGAGLAELRAADAASRRAVIQSMYATGLLLSDPHGHGARAREQALADLRQGPPALAADTVETMRYGLTDLLDDLADARDPYERLAVAGHVLTAAADLLCDHRRAWLGGGKWLPRRLREADGELGPELLAGHRLLCETGAAGPLSAVARRVLDLTGGPLAEGYRRDWGGAIVRTV</sequence>
<reference evidence="2 3" key="1">
    <citation type="submission" date="2015-02" db="EMBL/GenBank/DDBJ databases">
        <authorList>
            <person name="Ju K.-S."/>
            <person name="Doroghazi J.R."/>
            <person name="Metcalf W."/>
        </authorList>
    </citation>
    <scope>NUCLEOTIDE SEQUENCE [LARGE SCALE GENOMIC DNA]</scope>
    <source>
        <strain evidence="2 3">ATCC 31215</strain>
    </source>
</reference>
<name>A0A0F2TEN0_STRR3</name>
<feature type="domain" description="Polymerase nucleotidyl transferase" evidence="1">
    <location>
        <begin position="11"/>
        <end position="61"/>
    </location>
</feature>
<gene>
    <name evidence="2" type="ORF">VM95_13950</name>
</gene>
<protein>
    <submittedName>
        <fullName evidence="2">Nucleotidyltransferase</fullName>
    </submittedName>
</protein>
<proteinExistence type="predicted"/>
<dbReference type="InterPro" id="IPR002934">
    <property type="entry name" value="Polymerase_NTP_transf_dom"/>
</dbReference>
<dbReference type="InterPro" id="IPR043519">
    <property type="entry name" value="NT_sf"/>
</dbReference>
<dbReference type="Gene3D" id="3.30.460.10">
    <property type="entry name" value="Beta Polymerase, domain 2"/>
    <property type="match status" value="1"/>
</dbReference>
<keyword evidence="3" id="KW-1185">Reference proteome</keyword>
<accession>A0A0F2TEN0</accession>
<dbReference type="SUPFAM" id="SSF81301">
    <property type="entry name" value="Nucleotidyltransferase"/>
    <property type="match status" value="1"/>
</dbReference>
<dbReference type="EMBL" id="JZKH01000024">
    <property type="protein sequence ID" value="KJS61614.1"/>
    <property type="molecule type" value="Genomic_DNA"/>
</dbReference>